<feature type="compositionally biased region" description="Pro residues" evidence="1">
    <location>
        <begin position="513"/>
        <end position="551"/>
    </location>
</feature>
<evidence type="ECO:0000256" key="1">
    <source>
        <dbReference type="SAM" id="MobiDB-lite"/>
    </source>
</evidence>
<reference evidence="2 3" key="1">
    <citation type="submission" date="2017-04" db="EMBL/GenBank/DDBJ databases">
        <authorList>
            <person name="Varghese N."/>
            <person name="Submissions S."/>
        </authorList>
    </citation>
    <scope>NUCLEOTIDE SEQUENCE [LARGE SCALE GENOMIC DNA]</scope>
    <source>
        <strain evidence="2 3">VKM Ac-1784</strain>
    </source>
</reference>
<dbReference type="EMBL" id="FXWJ01000002">
    <property type="protein sequence ID" value="SMQ66994.1"/>
    <property type="molecule type" value="Genomic_DNA"/>
</dbReference>
<feature type="compositionally biased region" description="Low complexity" evidence="1">
    <location>
        <begin position="493"/>
        <end position="507"/>
    </location>
</feature>
<proteinExistence type="predicted"/>
<comment type="caution">
    <text evidence="2">The sequence shown here is derived from an EMBL/GenBank/DDBJ whole genome shotgun (WGS) entry which is preliminary data.</text>
</comment>
<sequence length="801" mass="83321">MILSTSKTSATAINTTLNTLGAKSLYFVSEAATFSAAFRSSLPAGTTIALDVKSDSVFARSTAIAAALPVGPIVVGNTTVANSMNAAGAMATGQGLTLILLDGSETDATVQSFFAGRANHYIALVGGATTLKQSLLPPLPDNGLMILDTANVVSAFRTIALQQISSQAAASGSSLWTAPMNQPQSQALAALSAKVSKTSFLPAGTTAAFTTTSPSHEFIKLWGPEATKVTLAGTAMTAAELNSLTASASVTRVATPSWTVTNMQLGSGNYTITVKARSGAVKYQARTLGDAVAGESTSTTITVPGLPGTVTYIAALNASGAIVDTFPMRVNQYQEVIDRESTVVATIRDGGKHHLNWIDDRRVPRLITRYTIDPFMDDPNAPSGNPAGATFVAITCGTEYTTPASDLTKQWVYTVQILSTDGASCGTRGATGMTTAVASGINLPFMAFPAAAKMRSMDAAEDGETDAMPIPGYTVSDQLIVESGKLDAPPAPEAESSAQRAARSTSSDSDDPSPSPTSSPSTSPIPQPEPTSAPTPEPTATPTAAPSPEPGEQPEPEPEAVPEIITETAQEVADASPDSTYTDGPPTQARATALGPVAAAPGDDMPTMAVFYMQYIPGQYLGFPGFTGDTSKPFIAFGADNRAWYDLHGSNRTTNQAYVFFGSNYQIINGRDIGTSHKYKCGLLFTNCQLTDSGTAAVTTVGGTSGAGPTRAVVGQWVHSPNPVQVGAPAIDGVALWDLKRGGSTLRAEFDRMPVHQFWYGNFEAAAYLAFENSNYDPLCLFNGTQAVHIQGCTVAINTQF</sequence>
<evidence type="ECO:0000313" key="3">
    <source>
        <dbReference type="Proteomes" id="UP000194464"/>
    </source>
</evidence>
<evidence type="ECO:0008006" key="4">
    <source>
        <dbReference type="Google" id="ProtNLM"/>
    </source>
</evidence>
<feature type="region of interest" description="Disordered" evidence="1">
    <location>
        <begin position="486"/>
        <end position="590"/>
    </location>
</feature>
<keyword evidence="3" id="KW-1185">Reference proteome</keyword>
<dbReference type="Proteomes" id="UP000194464">
    <property type="component" value="Unassembled WGS sequence"/>
</dbReference>
<protein>
    <recommendedName>
        <fullName evidence="4">Fibronectin type-III domain-containing protein</fullName>
    </recommendedName>
</protein>
<evidence type="ECO:0000313" key="2">
    <source>
        <dbReference type="EMBL" id="SMQ66994.1"/>
    </source>
</evidence>
<name>A0ABY1RB40_9MICO</name>
<organism evidence="2 3">
    <name type="scientific">Plantibacter elymi</name>
    <name type="common">nom. nud.</name>
    <dbReference type="NCBI Taxonomy" id="199708"/>
    <lineage>
        <taxon>Bacteria</taxon>
        <taxon>Bacillati</taxon>
        <taxon>Actinomycetota</taxon>
        <taxon>Actinomycetes</taxon>
        <taxon>Micrococcales</taxon>
        <taxon>Microbacteriaceae</taxon>
        <taxon>Plantibacter</taxon>
    </lineage>
</organism>
<accession>A0ABY1RB40</accession>
<gene>
    <name evidence="2" type="ORF">SAMN06295909_1400</name>
</gene>